<dbReference type="EMBL" id="LGRX02017991">
    <property type="protein sequence ID" value="KAK3260220.1"/>
    <property type="molecule type" value="Genomic_DNA"/>
</dbReference>
<protein>
    <submittedName>
        <fullName evidence="1">Uncharacterized protein</fullName>
    </submittedName>
</protein>
<dbReference type="AlphaFoldDB" id="A0AAE0FIQ4"/>
<dbReference type="Proteomes" id="UP001190700">
    <property type="component" value="Unassembled WGS sequence"/>
</dbReference>
<comment type="caution">
    <text evidence="1">The sequence shown here is derived from an EMBL/GenBank/DDBJ whole genome shotgun (WGS) entry which is preliminary data.</text>
</comment>
<feature type="non-terminal residue" evidence="1">
    <location>
        <position position="1"/>
    </location>
</feature>
<proteinExistence type="predicted"/>
<reference evidence="1 2" key="1">
    <citation type="journal article" date="2015" name="Genome Biol. Evol.">
        <title>Comparative Genomics of a Bacterivorous Green Alga Reveals Evolutionary Causalities and Consequences of Phago-Mixotrophic Mode of Nutrition.</title>
        <authorList>
            <person name="Burns J.A."/>
            <person name="Paasch A."/>
            <person name="Narechania A."/>
            <person name="Kim E."/>
        </authorList>
    </citation>
    <scope>NUCLEOTIDE SEQUENCE [LARGE SCALE GENOMIC DNA]</scope>
    <source>
        <strain evidence="1 2">PLY_AMNH</strain>
    </source>
</reference>
<accession>A0AAE0FIQ4</accession>
<name>A0AAE0FIQ4_9CHLO</name>
<sequence>ARDAGPRRVLSVLQEQRVHHHQEFYHSSFGAPSPGDRSCATLRRKRIACQHLRQKLINGRGKSRFLKL</sequence>
<evidence type="ECO:0000313" key="1">
    <source>
        <dbReference type="EMBL" id="KAK3260220.1"/>
    </source>
</evidence>
<keyword evidence="2" id="KW-1185">Reference proteome</keyword>
<evidence type="ECO:0000313" key="2">
    <source>
        <dbReference type="Proteomes" id="UP001190700"/>
    </source>
</evidence>
<gene>
    <name evidence="1" type="ORF">CYMTET_30806</name>
</gene>
<organism evidence="1 2">
    <name type="scientific">Cymbomonas tetramitiformis</name>
    <dbReference type="NCBI Taxonomy" id="36881"/>
    <lineage>
        <taxon>Eukaryota</taxon>
        <taxon>Viridiplantae</taxon>
        <taxon>Chlorophyta</taxon>
        <taxon>Pyramimonadophyceae</taxon>
        <taxon>Pyramimonadales</taxon>
        <taxon>Pyramimonadaceae</taxon>
        <taxon>Cymbomonas</taxon>
    </lineage>
</organism>